<protein>
    <recommendedName>
        <fullName evidence="4">adenosine deaminase</fullName>
        <ecNumber evidence="4">3.5.4.4</ecNumber>
    </recommendedName>
</protein>
<dbReference type="AlphaFoldDB" id="R7V2W4"/>
<dbReference type="GO" id="GO:0046103">
    <property type="term" value="P:inosine biosynthetic process"/>
    <property type="evidence" value="ECO:0007669"/>
    <property type="project" value="TreeGrafter"/>
</dbReference>
<name>R7V2W4_CAPTE</name>
<evidence type="ECO:0000256" key="2">
    <source>
        <dbReference type="ARBA" id="ARBA00004613"/>
    </source>
</evidence>
<gene>
    <name evidence="11" type="ORF">CAPTEDRAFT_167117</name>
</gene>
<dbReference type="STRING" id="283909.R7V2W4"/>
<feature type="domain" description="Adenosine deaminase" evidence="10">
    <location>
        <begin position="62"/>
        <end position="354"/>
    </location>
</feature>
<accession>R7V2W4</accession>
<keyword evidence="7" id="KW-0732">Signal</keyword>
<keyword evidence="13" id="KW-1185">Reference proteome</keyword>
<evidence type="ECO:0000313" key="11">
    <source>
        <dbReference type="EMBL" id="ELU12827.1"/>
    </source>
</evidence>
<dbReference type="InterPro" id="IPR032466">
    <property type="entry name" value="Metal_Hydrolase"/>
</dbReference>
<organism evidence="11">
    <name type="scientific">Capitella teleta</name>
    <name type="common">Polychaete worm</name>
    <dbReference type="NCBI Taxonomy" id="283909"/>
    <lineage>
        <taxon>Eukaryota</taxon>
        <taxon>Metazoa</taxon>
        <taxon>Spiralia</taxon>
        <taxon>Lophotrochozoa</taxon>
        <taxon>Annelida</taxon>
        <taxon>Polychaeta</taxon>
        <taxon>Sedentaria</taxon>
        <taxon>Scolecida</taxon>
        <taxon>Capitellidae</taxon>
        <taxon>Capitella</taxon>
    </lineage>
</organism>
<evidence type="ECO:0000313" key="13">
    <source>
        <dbReference type="Proteomes" id="UP000014760"/>
    </source>
</evidence>
<evidence type="ECO:0000256" key="7">
    <source>
        <dbReference type="ARBA" id="ARBA00022729"/>
    </source>
</evidence>
<reference evidence="11 13" key="2">
    <citation type="journal article" date="2013" name="Nature">
        <title>Insights into bilaterian evolution from three spiralian genomes.</title>
        <authorList>
            <person name="Simakov O."/>
            <person name="Marletaz F."/>
            <person name="Cho S.J."/>
            <person name="Edsinger-Gonzales E."/>
            <person name="Havlak P."/>
            <person name="Hellsten U."/>
            <person name="Kuo D.H."/>
            <person name="Larsson T."/>
            <person name="Lv J."/>
            <person name="Arendt D."/>
            <person name="Savage R."/>
            <person name="Osoegawa K."/>
            <person name="de Jong P."/>
            <person name="Grimwood J."/>
            <person name="Chapman J.A."/>
            <person name="Shapiro H."/>
            <person name="Aerts A."/>
            <person name="Otillar R.P."/>
            <person name="Terry A.Y."/>
            <person name="Boore J.L."/>
            <person name="Grigoriev I.V."/>
            <person name="Lindberg D.R."/>
            <person name="Seaver E.C."/>
            <person name="Weisblat D.A."/>
            <person name="Putnam N.H."/>
            <person name="Rokhsar D.S."/>
        </authorList>
    </citation>
    <scope>NUCLEOTIDE SEQUENCE</scope>
    <source>
        <strain evidence="11 13">I ESC-2004</strain>
    </source>
</reference>
<keyword evidence="6" id="KW-0479">Metal-binding</keyword>
<dbReference type="Pfam" id="PF00962">
    <property type="entry name" value="A_deaminase"/>
    <property type="match status" value="1"/>
</dbReference>
<dbReference type="EC" id="3.5.4.4" evidence="4"/>
<dbReference type="NCBIfam" id="TIGR01431">
    <property type="entry name" value="adm_rel"/>
    <property type="match status" value="1"/>
</dbReference>
<reference evidence="13" key="1">
    <citation type="submission" date="2012-12" db="EMBL/GenBank/DDBJ databases">
        <authorList>
            <person name="Hellsten U."/>
            <person name="Grimwood J."/>
            <person name="Chapman J.A."/>
            <person name="Shapiro H."/>
            <person name="Aerts A."/>
            <person name="Otillar R.P."/>
            <person name="Terry A.Y."/>
            <person name="Boore J.L."/>
            <person name="Simakov O."/>
            <person name="Marletaz F."/>
            <person name="Cho S.-J."/>
            <person name="Edsinger-Gonzales E."/>
            <person name="Havlak P."/>
            <person name="Kuo D.-H."/>
            <person name="Larsson T."/>
            <person name="Lv J."/>
            <person name="Arendt D."/>
            <person name="Savage R."/>
            <person name="Osoegawa K."/>
            <person name="de Jong P."/>
            <person name="Lindberg D.R."/>
            <person name="Seaver E.C."/>
            <person name="Weisblat D.A."/>
            <person name="Putnam N.H."/>
            <person name="Grigoriev I.V."/>
            <person name="Rokhsar D.S."/>
        </authorList>
    </citation>
    <scope>NUCLEOTIDE SEQUENCE</scope>
    <source>
        <strain evidence="13">I ESC-2004</strain>
    </source>
</reference>
<dbReference type="HOGENOM" id="CLU_022829_0_0_1"/>
<dbReference type="OMA" id="FQACFGP"/>
<dbReference type="InterPro" id="IPR001365">
    <property type="entry name" value="A_deaminase_dom"/>
</dbReference>
<dbReference type="GO" id="GO:0006154">
    <property type="term" value="P:adenosine catabolic process"/>
    <property type="evidence" value="ECO:0007669"/>
    <property type="project" value="InterPro"/>
</dbReference>
<dbReference type="InterPro" id="IPR006331">
    <property type="entry name" value="ADGF"/>
</dbReference>
<comment type="subcellular location">
    <subcellularLocation>
        <location evidence="2">Secreted</location>
    </subcellularLocation>
</comment>
<dbReference type="GO" id="GO:0046872">
    <property type="term" value="F:metal ion binding"/>
    <property type="evidence" value="ECO:0007669"/>
    <property type="project" value="UniProtKB-KW"/>
</dbReference>
<reference evidence="12" key="3">
    <citation type="submission" date="2015-06" db="UniProtKB">
        <authorList>
            <consortium name="EnsemblMetazoa"/>
        </authorList>
    </citation>
    <scope>IDENTIFICATION</scope>
</reference>
<evidence type="ECO:0000256" key="9">
    <source>
        <dbReference type="ARBA" id="ARBA00047764"/>
    </source>
</evidence>
<dbReference type="EMBL" id="KB295624">
    <property type="protein sequence ID" value="ELU12827.1"/>
    <property type="molecule type" value="Genomic_DNA"/>
</dbReference>
<evidence type="ECO:0000256" key="3">
    <source>
        <dbReference type="ARBA" id="ARBA00006083"/>
    </source>
</evidence>
<dbReference type="Gene3D" id="3.20.20.140">
    <property type="entry name" value="Metal-dependent hydrolases"/>
    <property type="match status" value="1"/>
</dbReference>
<dbReference type="GO" id="GO:0005615">
    <property type="term" value="C:extracellular space"/>
    <property type="evidence" value="ECO:0007669"/>
    <property type="project" value="InterPro"/>
</dbReference>
<dbReference type="GO" id="GO:0004000">
    <property type="term" value="F:adenosine deaminase activity"/>
    <property type="evidence" value="ECO:0007669"/>
    <property type="project" value="InterPro"/>
</dbReference>
<proteinExistence type="inferred from homology"/>
<evidence type="ECO:0000259" key="10">
    <source>
        <dbReference type="Pfam" id="PF00962"/>
    </source>
</evidence>
<dbReference type="PANTHER" id="PTHR11409">
    <property type="entry name" value="ADENOSINE DEAMINASE"/>
    <property type="match status" value="1"/>
</dbReference>
<dbReference type="OrthoDB" id="7202371at2759"/>
<dbReference type="PANTHER" id="PTHR11409:SF39">
    <property type="entry name" value="ADENOSINE DEAMINASE 2"/>
    <property type="match status" value="1"/>
</dbReference>
<comment type="similarity">
    <text evidence="3">Belongs to the metallo-dependent hydrolases superfamily. Adenosine and AMP deaminases family. ADGF subfamily.</text>
</comment>
<keyword evidence="5" id="KW-0964">Secreted</keyword>
<comment type="catalytic activity">
    <reaction evidence="9">
        <text>adenosine + H2O + H(+) = inosine + NH4(+)</text>
        <dbReference type="Rhea" id="RHEA:24408"/>
        <dbReference type="ChEBI" id="CHEBI:15377"/>
        <dbReference type="ChEBI" id="CHEBI:15378"/>
        <dbReference type="ChEBI" id="CHEBI:16335"/>
        <dbReference type="ChEBI" id="CHEBI:17596"/>
        <dbReference type="ChEBI" id="CHEBI:28938"/>
        <dbReference type="EC" id="3.5.4.4"/>
    </reaction>
</comment>
<comment type="cofactor">
    <cofactor evidence="1">
        <name>Zn(2+)</name>
        <dbReference type="ChEBI" id="CHEBI:29105"/>
    </cofactor>
</comment>
<dbReference type="FunCoup" id="R7V2W4">
    <property type="interactions" value="115"/>
</dbReference>
<evidence type="ECO:0000256" key="4">
    <source>
        <dbReference type="ARBA" id="ARBA00012784"/>
    </source>
</evidence>
<dbReference type="FunFam" id="3.20.20.140:FF:000017">
    <property type="entry name" value="Adenosine deaminase 2"/>
    <property type="match status" value="1"/>
</dbReference>
<dbReference type="InterPro" id="IPR006330">
    <property type="entry name" value="Ado/ade_deaminase"/>
</dbReference>
<keyword evidence="8" id="KW-0378">Hydrolase</keyword>
<evidence type="ECO:0000256" key="8">
    <source>
        <dbReference type="ARBA" id="ARBA00022801"/>
    </source>
</evidence>
<evidence type="ECO:0000313" key="12">
    <source>
        <dbReference type="EnsemblMetazoa" id="CapteP167117"/>
    </source>
</evidence>
<sequence>MCLDESKELIFKFFASHPSSECEWKSVEKMRQASPDPEVFDQMLLNNVTMLVENPEEAYPSQNAVWKHFLAVFKALAGLVFYGPGVKDFVHRAMVSMIEDNVQYVEMRSLLPPVYEADGSIHDMQWLMESLLDVNTQLLKEYPTDFSGFKLIYTSDRKVSREVIRDAINTTLQLQAKYPNFMVGYDLVAHEDAGFTLLHFINELLYPSQIGQNLPFFFHAGETDWYGQSTDINILDAILLNTSRIGHGYAITKHPWAMQEAKKRDIPLEVNPISNQVLKYVDDLRNHPAVNLMAVDFPLVISADDPSLWGVSGLSYDYYAAFMALGGAWADLGTLKKLAKNSIKYSAMSIEEKVHTMNIWEKKWEKFIEEIDQTSILHFSG</sequence>
<dbReference type="Proteomes" id="UP000014760">
    <property type="component" value="Unassembled WGS sequence"/>
</dbReference>
<evidence type="ECO:0000256" key="5">
    <source>
        <dbReference type="ARBA" id="ARBA00022525"/>
    </source>
</evidence>
<dbReference type="EMBL" id="AMQN01005290">
    <property type="status" value="NOT_ANNOTATED_CDS"/>
    <property type="molecule type" value="Genomic_DNA"/>
</dbReference>
<evidence type="ECO:0000256" key="6">
    <source>
        <dbReference type="ARBA" id="ARBA00022723"/>
    </source>
</evidence>
<evidence type="ECO:0000256" key="1">
    <source>
        <dbReference type="ARBA" id="ARBA00001947"/>
    </source>
</evidence>
<dbReference type="EnsemblMetazoa" id="CapteT167117">
    <property type="protein sequence ID" value="CapteP167117"/>
    <property type="gene ID" value="CapteG167117"/>
</dbReference>
<dbReference type="SUPFAM" id="SSF51556">
    <property type="entry name" value="Metallo-dependent hydrolases"/>
    <property type="match status" value="1"/>
</dbReference>